<protein>
    <recommendedName>
        <fullName evidence="3">Endonuclease/exonuclease/phosphatase domain-containing protein</fullName>
    </recommendedName>
</protein>
<evidence type="ECO:0000313" key="1">
    <source>
        <dbReference type="EMBL" id="CAJ1938405.1"/>
    </source>
</evidence>
<dbReference type="Proteomes" id="UP001295423">
    <property type="component" value="Unassembled WGS sequence"/>
</dbReference>
<dbReference type="AlphaFoldDB" id="A0AAD2CLN1"/>
<dbReference type="EMBL" id="CAKOGP040000713">
    <property type="protein sequence ID" value="CAJ1938405.1"/>
    <property type="molecule type" value="Genomic_DNA"/>
</dbReference>
<accession>A0AAD2CLN1</accession>
<reference evidence="1" key="1">
    <citation type="submission" date="2023-08" db="EMBL/GenBank/DDBJ databases">
        <authorList>
            <person name="Audoor S."/>
            <person name="Bilcke G."/>
        </authorList>
    </citation>
    <scope>NUCLEOTIDE SEQUENCE</scope>
</reference>
<proteinExistence type="predicted"/>
<gene>
    <name evidence="1" type="ORF">CYCCA115_LOCUS6116</name>
</gene>
<organism evidence="1 2">
    <name type="scientific">Cylindrotheca closterium</name>
    <dbReference type="NCBI Taxonomy" id="2856"/>
    <lineage>
        <taxon>Eukaryota</taxon>
        <taxon>Sar</taxon>
        <taxon>Stramenopiles</taxon>
        <taxon>Ochrophyta</taxon>
        <taxon>Bacillariophyta</taxon>
        <taxon>Bacillariophyceae</taxon>
        <taxon>Bacillariophycidae</taxon>
        <taxon>Bacillariales</taxon>
        <taxon>Bacillariaceae</taxon>
        <taxon>Cylindrotheca</taxon>
    </lineage>
</organism>
<evidence type="ECO:0008006" key="3">
    <source>
        <dbReference type="Google" id="ProtNLM"/>
    </source>
</evidence>
<sequence length="413" mass="47437">MTHEKQKGLFKCWTDQRVGIALLAEINLQWSAMPRGHKWFDLVKFFTNQGQCLSSGVSNSASMVRMFCYITQQGRTPCKSGGKDETGLGRFSWIKIWSRGIRQQDGPLDLVVVSAYCPNKEGTNVGSVWNYQRNYWLSNGVTMDPCDKITLDLVDLIKQLKAEGCEDVSNNSPFSCRQEMWSEGLTKAILRQHQGPYPATTQSRTMDTPIDGIFVTDGVRVMAGGYLDFQQYFKSDHRGLWIDIDLEATLGAPPVTSPSFQPGRLTLADGRSVDRYIKAAEAGYRHFRLSQRLTQLSEDILVQDGYLTANQQARFNTIHRQAYEIRRRAERNCRKLVRTSSRKVWRLLKKNGLSDAWKLSEADLEAKWYLEHQDYTEVKQKRAHQWRLEYLENESAADQKAKKSNIKARTRRT</sequence>
<keyword evidence="2" id="KW-1185">Reference proteome</keyword>
<comment type="caution">
    <text evidence="1">The sequence shown here is derived from an EMBL/GenBank/DDBJ whole genome shotgun (WGS) entry which is preliminary data.</text>
</comment>
<dbReference type="SUPFAM" id="SSF56219">
    <property type="entry name" value="DNase I-like"/>
    <property type="match status" value="1"/>
</dbReference>
<name>A0AAD2CLN1_9STRA</name>
<evidence type="ECO:0000313" key="2">
    <source>
        <dbReference type="Proteomes" id="UP001295423"/>
    </source>
</evidence>
<dbReference type="InterPro" id="IPR036691">
    <property type="entry name" value="Endo/exonu/phosph_ase_sf"/>
</dbReference>